<evidence type="ECO:0000259" key="1">
    <source>
        <dbReference type="Pfam" id="PF12728"/>
    </source>
</evidence>
<feature type="domain" description="Helix-turn-helix" evidence="1">
    <location>
        <begin position="12"/>
        <end position="56"/>
    </location>
</feature>
<comment type="caution">
    <text evidence="2">The sequence shown here is derived from an EMBL/GenBank/DDBJ whole genome shotgun (WGS) entry which is preliminary data.</text>
</comment>
<accession>A0ABV9TTP8</accession>
<name>A0ABV9TTP8_9ACTN</name>
<dbReference type="RefSeq" id="WP_378252340.1">
    <property type="nucleotide sequence ID" value="NZ_JBHSIT010000001.1"/>
</dbReference>
<dbReference type="Proteomes" id="UP001595872">
    <property type="component" value="Unassembled WGS sequence"/>
</dbReference>
<proteinExistence type="predicted"/>
<reference evidence="3" key="1">
    <citation type="journal article" date="2019" name="Int. J. Syst. Evol. Microbiol.">
        <title>The Global Catalogue of Microorganisms (GCM) 10K type strain sequencing project: providing services to taxonomists for standard genome sequencing and annotation.</title>
        <authorList>
            <consortium name="The Broad Institute Genomics Platform"/>
            <consortium name="The Broad Institute Genome Sequencing Center for Infectious Disease"/>
            <person name="Wu L."/>
            <person name="Ma J."/>
        </authorList>
    </citation>
    <scope>NUCLEOTIDE SEQUENCE [LARGE SCALE GENOMIC DNA]</scope>
    <source>
        <strain evidence="3">KLKA75</strain>
    </source>
</reference>
<sequence length="72" mass="7716">MALPDPAERPTLTIPETARLLGVSRSCAYEAAKRGQLPIIKIAGRRLVLTAKLLDLLGLTVAMPKPRGARPT</sequence>
<dbReference type="Pfam" id="PF12728">
    <property type="entry name" value="HTH_17"/>
    <property type="match status" value="1"/>
</dbReference>
<gene>
    <name evidence="2" type="ORF">ACFPCY_04980</name>
</gene>
<dbReference type="InterPro" id="IPR041657">
    <property type="entry name" value="HTH_17"/>
</dbReference>
<evidence type="ECO:0000313" key="2">
    <source>
        <dbReference type="EMBL" id="MFC4906660.1"/>
    </source>
</evidence>
<protein>
    <submittedName>
        <fullName evidence="2">Helix-turn-helix domain-containing protein</fullName>
    </submittedName>
</protein>
<dbReference type="EMBL" id="JBHSIT010000001">
    <property type="protein sequence ID" value="MFC4906660.1"/>
    <property type="molecule type" value="Genomic_DNA"/>
</dbReference>
<organism evidence="2 3">
    <name type="scientific">Actinomadura gamaensis</name>
    <dbReference type="NCBI Taxonomy" id="1763541"/>
    <lineage>
        <taxon>Bacteria</taxon>
        <taxon>Bacillati</taxon>
        <taxon>Actinomycetota</taxon>
        <taxon>Actinomycetes</taxon>
        <taxon>Streptosporangiales</taxon>
        <taxon>Thermomonosporaceae</taxon>
        <taxon>Actinomadura</taxon>
    </lineage>
</organism>
<keyword evidence="3" id="KW-1185">Reference proteome</keyword>
<evidence type="ECO:0000313" key="3">
    <source>
        <dbReference type="Proteomes" id="UP001595872"/>
    </source>
</evidence>